<evidence type="ECO:0000313" key="8">
    <source>
        <dbReference type="EMBL" id="PAU76278.1"/>
    </source>
</evidence>
<dbReference type="GO" id="GO:0003755">
    <property type="term" value="F:peptidyl-prolyl cis-trans isomerase activity"/>
    <property type="evidence" value="ECO:0007669"/>
    <property type="project" value="UniProtKB-KW"/>
</dbReference>
<reference evidence="8 9" key="1">
    <citation type="submission" date="2017-08" db="EMBL/GenBank/DDBJ databases">
        <title>Halomonas alkalisoli sp. nov., isolated from saline alkaline soil.</title>
        <authorList>
            <person name="Wang D."/>
            <person name="Zhang G."/>
        </authorList>
    </citation>
    <scope>NUCLEOTIDE SEQUENCE [LARGE SCALE GENOMIC DNA]</scope>
    <source>
        <strain evidence="8 9">WRN001</strain>
    </source>
</reference>
<dbReference type="SUPFAM" id="SSF54534">
    <property type="entry name" value="FKBP-like"/>
    <property type="match status" value="1"/>
</dbReference>
<sequence length="329" mass="36503">MRSRHSSPRHAVTSWLMLAIGLLLLAPAAWAQSIQPLDRIVAVVNQGAIMASELEQRVEQARSQLTGRGIDSPPDQTLRRQVLEQMINEEIQLQMARSANLSVDDTELNRAVRSIAESNNMTLDQFADAVEADGLTLASVREEVRRELIMRELQQRQVGSRVNVSEREVDRHLDQQGATQGVRYRLAHILVALPQSPTSDQVSEAQQTIQRLRGELQAGADFAQLAAAESDGGQALDGGEIGWREAGEVPSVFAEVVPQLEVGEFSQPLRSPSGFHIVKLLDREQSGQSAGGQNQRDRARQALFQRKANDELDIWLQEIRADAFVEVRL</sequence>
<dbReference type="EMBL" id="NSKB01000005">
    <property type="protein sequence ID" value="PAU76278.1"/>
    <property type="molecule type" value="Genomic_DNA"/>
</dbReference>
<dbReference type="Pfam" id="PF09312">
    <property type="entry name" value="SurA_N"/>
    <property type="match status" value="1"/>
</dbReference>
<comment type="caution">
    <text evidence="8">The sequence shown here is derived from an EMBL/GenBank/DDBJ whole genome shotgun (WGS) entry which is preliminary data.</text>
</comment>
<organism evidence="8 9">
    <name type="scientific">Halomonas salipaludis</name>
    <dbReference type="NCBI Taxonomy" id="2032625"/>
    <lineage>
        <taxon>Bacteria</taxon>
        <taxon>Pseudomonadati</taxon>
        <taxon>Pseudomonadota</taxon>
        <taxon>Gammaproteobacteria</taxon>
        <taxon>Oceanospirillales</taxon>
        <taxon>Halomonadaceae</taxon>
        <taxon>Halomonas</taxon>
    </lineage>
</organism>
<dbReference type="SUPFAM" id="SSF109998">
    <property type="entry name" value="Triger factor/SurA peptide-binding domain-like"/>
    <property type="match status" value="1"/>
</dbReference>
<protein>
    <submittedName>
        <fullName evidence="8">Peptidylprolyl isomerase</fullName>
    </submittedName>
</protein>
<dbReference type="InterPro" id="IPR027304">
    <property type="entry name" value="Trigger_fact/SurA_dom_sf"/>
</dbReference>
<evidence type="ECO:0000256" key="6">
    <source>
        <dbReference type="PROSITE-ProRule" id="PRU00278"/>
    </source>
</evidence>
<dbReference type="InterPro" id="IPR015391">
    <property type="entry name" value="SurA_N"/>
</dbReference>
<dbReference type="PROSITE" id="PS01096">
    <property type="entry name" value="PPIC_PPIASE_1"/>
    <property type="match status" value="1"/>
</dbReference>
<keyword evidence="2" id="KW-0574">Periplasm</keyword>
<keyword evidence="4" id="KW-0143">Chaperone</keyword>
<dbReference type="Gene3D" id="3.10.50.40">
    <property type="match status" value="1"/>
</dbReference>
<dbReference type="OrthoDB" id="14196at2"/>
<name>A0A2A2EUE6_9GAMM</name>
<keyword evidence="5 6" id="KW-0413">Isomerase</keyword>
<dbReference type="AlphaFoldDB" id="A0A2A2EUE6"/>
<dbReference type="InterPro" id="IPR023058">
    <property type="entry name" value="PPIase_PpiC_CS"/>
</dbReference>
<dbReference type="Gene3D" id="1.10.4030.10">
    <property type="entry name" value="Porin chaperone SurA, peptide-binding domain"/>
    <property type="match status" value="1"/>
</dbReference>
<feature type="domain" description="PpiC" evidence="7">
    <location>
        <begin position="181"/>
        <end position="282"/>
    </location>
</feature>
<keyword evidence="1" id="KW-0732">Signal</keyword>
<dbReference type="InterPro" id="IPR050280">
    <property type="entry name" value="OMP_Chaperone_SurA"/>
</dbReference>
<dbReference type="PROSITE" id="PS50198">
    <property type="entry name" value="PPIC_PPIASE_2"/>
    <property type="match status" value="1"/>
</dbReference>
<dbReference type="InterPro" id="IPR046357">
    <property type="entry name" value="PPIase_dom_sf"/>
</dbReference>
<dbReference type="InterPro" id="IPR000297">
    <property type="entry name" value="PPIase_PpiC"/>
</dbReference>
<dbReference type="PANTHER" id="PTHR47637">
    <property type="entry name" value="CHAPERONE SURA"/>
    <property type="match status" value="1"/>
</dbReference>
<dbReference type="Proteomes" id="UP000217771">
    <property type="component" value="Unassembled WGS sequence"/>
</dbReference>
<evidence type="ECO:0000256" key="5">
    <source>
        <dbReference type="ARBA" id="ARBA00023235"/>
    </source>
</evidence>
<keyword evidence="3 6" id="KW-0697">Rotamase</keyword>
<evidence type="ECO:0000256" key="1">
    <source>
        <dbReference type="ARBA" id="ARBA00022729"/>
    </source>
</evidence>
<accession>A0A2A2EUE6</accession>
<keyword evidence="9" id="KW-1185">Reference proteome</keyword>
<dbReference type="PANTHER" id="PTHR47637:SF1">
    <property type="entry name" value="CHAPERONE SURA"/>
    <property type="match status" value="1"/>
</dbReference>
<gene>
    <name evidence="8" type="ORF">CK498_15520</name>
</gene>
<dbReference type="RefSeq" id="WP_095621744.1">
    <property type="nucleotide sequence ID" value="NZ_NSKB01000005.1"/>
</dbReference>
<evidence type="ECO:0000256" key="4">
    <source>
        <dbReference type="ARBA" id="ARBA00023186"/>
    </source>
</evidence>
<evidence type="ECO:0000256" key="2">
    <source>
        <dbReference type="ARBA" id="ARBA00022764"/>
    </source>
</evidence>
<proteinExistence type="predicted"/>
<evidence type="ECO:0000256" key="3">
    <source>
        <dbReference type="ARBA" id="ARBA00023110"/>
    </source>
</evidence>
<dbReference type="Pfam" id="PF00639">
    <property type="entry name" value="Rotamase"/>
    <property type="match status" value="1"/>
</dbReference>
<evidence type="ECO:0000259" key="7">
    <source>
        <dbReference type="PROSITE" id="PS50198"/>
    </source>
</evidence>
<evidence type="ECO:0000313" key="9">
    <source>
        <dbReference type="Proteomes" id="UP000217771"/>
    </source>
</evidence>